<keyword evidence="2" id="KW-0472">Membrane</keyword>
<dbReference type="InterPro" id="IPR011659">
    <property type="entry name" value="WD40"/>
</dbReference>
<gene>
    <name evidence="3" type="ORF">J5X75_17805</name>
</gene>
<evidence type="ECO:0000313" key="4">
    <source>
        <dbReference type="Proteomes" id="UP000679690"/>
    </source>
</evidence>
<comment type="caution">
    <text evidence="3">The sequence shown here is derived from an EMBL/GenBank/DDBJ whole genome shotgun (WGS) entry which is preliminary data.</text>
</comment>
<keyword evidence="4" id="KW-1185">Reference proteome</keyword>
<evidence type="ECO:0000256" key="1">
    <source>
        <dbReference type="SAM" id="MobiDB-lite"/>
    </source>
</evidence>
<dbReference type="Pfam" id="PF07676">
    <property type="entry name" value="PD40"/>
    <property type="match status" value="1"/>
</dbReference>
<protein>
    <submittedName>
        <fullName evidence="3">PD40 domain-containing protein</fullName>
    </submittedName>
</protein>
<dbReference type="InterPro" id="IPR011042">
    <property type="entry name" value="6-blade_b-propeller_TolB-like"/>
</dbReference>
<dbReference type="Proteomes" id="UP000679690">
    <property type="component" value="Unassembled WGS sequence"/>
</dbReference>
<dbReference type="RefSeq" id="WP_208468535.1">
    <property type="nucleotide sequence ID" value="NZ_JAGFNS010000011.1"/>
</dbReference>
<dbReference type="InterPro" id="IPR011048">
    <property type="entry name" value="Haem_d1_sf"/>
</dbReference>
<keyword evidence="2" id="KW-0812">Transmembrane</keyword>
<name>A0ABS3UKQ3_9ACTN</name>
<feature type="transmembrane region" description="Helical" evidence="2">
    <location>
        <begin position="42"/>
        <end position="62"/>
    </location>
</feature>
<keyword evidence="2" id="KW-1133">Transmembrane helix</keyword>
<accession>A0ABS3UKQ3</accession>
<sequence>MTRLEDIVGETVRDLAGNAPAPHDLVAVARARGRRLRRRRRVTIGAATLALAVVAAVPFVLIRPERTALPATPTPAPSATVSQPPRTGHWSEQPYRLPGGAIVTALSHKDVGGDKPYGKTLKDGDVVLDRTTGRYRVVPGQHFTVYGAPVGPHAVVSDDHESLTSVASGKKIFTGGYLLDPEWSPDGTRLLITTRAGGYAIWDATTAELTEHPAHAGMSSCSSTCFYTWLPNGQEIALPRMDQPRELDSDVEDVVVYSAETGIELRVLPITGVPNGWSPDGRYALVLDSQYWGNPVRVVDVRTGATVATVRGRGPRFLPDGRLLSVDDNKAALYDIRGNRLESRKLPADFAGRNLSIGVP</sequence>
<proteinExistence type="predicted"/>
<dbReference type="SUPFAM" id="SSF51004">
    <property type="entry name" value="C-terminal (heme d1) domain of cytochrome cd1-nitrite reductase"/>
    <property type="match status" value="1"/>
</dbReference>
<organism evidence="3 4">
    <name type="scientific">Actinoplanes flavus</name>
    <dbReference type="NCBI Taxonomy" id="2820290"/>
    <lineage>
        <taxon>Bacteria</taxon>
        <taxon>Bacillati</taxon>
        <taxon>Actinomycetota</taxon>
        <taxon>Actinomycetes</taxon>
        <taxon>Micromonosporales</taxon>
        <taxon>Micromonosporaceae</taxon>
        <taxon>Actinoplanes</taxon>
    </lineage>
</organism>
<dbReference type="Gene3D" id="2.120.10.30">
    <property type="entry name" value="TolB, C-terminal domain"/>
    <property type="match status" value="1"/>
</dbReference>
<evidence type="ECO:0000313" key="3">
    <source>
        <dbReference type="EMBL" id="MBO3739374.1"/>
    </source>
</evidence>
<dbReference type="EMBL" id="JAGFNS010000011">
    <property type="protein sequence ID" value="MBO3739374.1"/>
    <property type="molecule type" value="Genomic_DNA"/>
</dbReference>
<evidence type="ECO:0000256" key="2">
    <source>
        <dbReference type="SAM" id="Phobius"/>
    </source>
</evidence>
<feature type="region of interest" description="Disordered" evidence="1">
    <location>
        <begin position="69"/>
        <end position="88"/>
    </location>
</feature>
<reference evidence="3 4" key="1">
    <citation type="submission" date="2021-03" db="EMBL/GenBank/DDBJ databases">
        <title>Actinoplanes flavus sp. nov., a novel actinomycete isolated from Coconut Palm rhizosphere soil.</title>
        <authorList>
            <person name="Luo X."/>
        </authorList>
    </citation>
    <scope>NUCLEOTIDE SEQUENCE [LARGE SCALE GENOMIC DNA]</scope>
    <source>
        <strain evidence="3 4">NEAU-H7</strain>
    </source>
</reference>